<keyword evidence="2" id="KW-1185">Reference proteome</keyword>
<proteinExistence type="predicted"/>
<dbReference type="AlphaFoldDB" id="A0A1I4XGF7"/>
<accession>A0A1I4XGF7</accession>
<organism evidence="1 2">
    <name type="scientific">Chryseobacterium oleae</name>
    <dbReference type="NCBI Taxonomy" id="491207"/>
    <lineage>
        <taxon>Bacteria</taxon>
        <taxon>Pseudomonadati</taxon>
        <taxon>Bacteroidota</taxon>
        <taxon>Flavobacteriia</taxon>
        <taxon>Flavobacteriales</taxon>
        <taxon>Weeksellaceae</taxon>
        <taxon>Chryseobacterium group</taxon>
        <taxon>Chryseobacterium</taxon>
    </lineage>
</organism>
<gene>
    <name evidence="1" type="ORF">SAMN05421594_1784</name>
</gene>
<reference evidence="2" key="1">
    <citation type="submission" date="2016-10" db="EMBL/GenBank/DDBJ databases">
        <authorList>
            <person name="Varghese N."/>
            <person name="Submissions S."/>
        </authorList>
    </citation>
    <scope>NUCLEOTIDE SEQUENCE [LARGE SCALE GENOMIC DNA]</scope>
    <source>
        <strain evidence="2">DSM 25575</strain>
    </source>
</reference>
<name>A0A1I4XGF7_CHROL</name>
<dbReference type="EMBL" id="FOVD01000002">
    <property type="protein sequence ID" value="SFN24380.1"/>
    <property type="molecule type" value="Genomic_DNA"/>
</dbReference>
<evidence type="ECO:0000313" key="1">
    <source>
        <dbReference type="EMBL" id="SFN24380.1"/>
    </source>
</evidence>
<dbReference type="Proteomes" id="UP000198769">
    <property type="component" value="Unassembled WGS sequence"/>
</dbReference>
<protein>
    <submittedName>
        <fullName evidence="1">Uncharacterized protein</fullName>
    </submittedName>
</protein>
<sequence length="37" mass="4011">MGIAAYQRLKSVYKGKEAGGGRMKVTGGPYTYKSRLS</sequence>
<evidence type="ECO:0000313" key="2">
    <source>
        <dbReference type="Proteomes" id="UP000198769"/>
    </source>
</evidence>